<evidence type="ECO:0000313" key="3">
    <source>
        <dbReference type="EMBL" id="QBF45770.1"/>
    </source>
</evidence>
<sequence>MSTTTAPTESAPQPTGASAARPPVDVSGDRVPFARLAAIEVRKMVDTRAGLWMLITMAGIGFLVAGGLVIWGQEQDHRYPTFLGFITMPLMLLLPIMGIMSATQEWSQRTGLATFTLVPRRGRIIAAKVVAALVLCLVLLAAGAGAAALATLVSGGEFTLTGISLAGVVLTALVFTLQGVAFGAAFLNTPIAIVASLALPTVWTILTAMIERMAQVATWLDLNLVTGPLTEGTMTGENWAQLATGSAMWVGLPLVIGSYRILTREIK</sequence>
<dbReference type="Proteomes" id="UP000290408">
    <property type="component" value="Chromosome"/>
</dbReference>
<keyword evidence="2" id="KW-0472">Membrane</keyword>
<keyword evidence="4" id="KW-1185">Reference proteome</keyword>
<reference evidence="3 4" key="1">
    <citation type="submission" date="2019-02" db="EMBL/GenBank/DDBJ databases">
        <title>Genomic data mining of an Antarctic deep-sea actinobacterium, Janibacterlimosus P3-3-X1.</title>
        <authorList>
            <person name="Liao L."/>
            <person name="Chen B."/>
        </authorList>
    </citation>
    <scope>NUCLEOTIDE SEQUENCE [LARGE SCALE GENOMIC DNA]</scope>
    <source>
        <strain evidence="3 4">P3-3-X1</strain>
    </source>
</reference>
<evidence type="ECO:0000256" key="2">
    <source>
        <dbReference type="SAM" id="Phobius"/>
    </source>
</evidence>
<dbReference type="RefSeq" id="WP_130629003.1">
    <property type="nucleotide sequence ID" value="NZ_CP036164.1"/>
</dbReference>
<evidence type="ECO:0000256" key="1">
    <source>
        <dbReference type="SAM" id="MobiDB-lite"/>
    </source>
</evidence>
<evidence type="ECO:0000313" key="4">
    <source>
        <dbReference type="Proteomes" id="UP000290408"/>
    </source>
</evidence>
<feature type="transmembrane region" description="Helical" evidence="2">
    <location>
        <begin position="51"/>
        <end position="70"/>
    </location>
</feature>
<dbReference type="STRING" id="1216970.GCA_001570985_00127"/>
<keyword evidence="2" id="KW-0812">Transmembrane</keyword>
<accession>A0A4P6MW10</accession>
<feature type="transmembrane region" description="Helical" evidence="2">
    <location>
        <begin position="82"/>
        <end position="103"/>
    </location>
</feature>
<organism evidence="3 4">
    <name type="scientific">Janibacter limosus</name>
    <dbReference type="NCBI Taxonomy" id="53458"/>
    <lineage>
        <taxon>Bacteria</taxon>
        <taxon>Bacillati</taxon>
        <taxon>Actinomycetota</taxon>
        <taxon>Actinomycetes</taxon>
        <taxon>Micrococcales</taxon>
        <taxon>Intrasporangiaceae</taxon>
        <taxon>Janibacter</taxon>
    </lineage>
</organism>
<feature type="transmembrane region" description="Helical" evidence="2">
    <location>
        <begin position="124"/>
        <end position="150"/>
    </location>
</feature>
<feature type="transmembrane region" description="Helical" evidence="2">
    <location>
        <begin position="191"/>
        <end position="210"/>
    </location>
</feature>
<name>A0A4P6MW10_9MICO</name>
<keyword evidence="2" id="KW-1133">Transmembrane helix</keyword>
<feature type="compositionally biased region" description="Polar residues" evidence="1">
    <location>
        <begin position="1"/>
        <end position="16"/>
    </location>
</feature>
<proteinExistence type="predicted"/>
<dbReference type="AlphaFoldDB" id="A0A4P6MW10"/>
<dbReference type="KEGG" id="jli:EXU32_05565"/>
<feature type="region of interest" description="Disordered" evidence="1">
    <location>
        <begin position="1"/>
        <end position="24"/>
    </location>
</feature>
<feature type="transmembrane region" description="Helical" evidence="2">
    <location>
        <begin position="162"/>
        <end position="184"/>
    </location>
</feature>
<protein>
    <submittedName>
        <fullName evidence="3">ABC transporter permease</fullName>
    </submittedName>
</protein>
<dbReference type="OrthoDB" id="3822725at2"/>
<feature type="transmembrane region" description="Helical" evidence="2">
    <location>
        <begin position="239"/>
        <end position="262"/>
    </location>
</feature>
<dbReference type="EMBL" id="CP036164">
    <property type="protein sequence ID" value="QBF45770.1"/>
    <property type="molecule type" value="Genomic_DNA"/>
</dbReference>
<gene>
    <name evidence="3" type="ORF">EXU32_05565</name>
</gene>